<evidence type="ECO:0000256" key="1">
    <source>
        <dbReference type="SAM" id="MobiDB-lite"/>
    </source>
</evidence>
<evidence type="ECO:0000313" key="2">
    <source>
        <dbReference type="EMBL" id="CAI9302369.1"/>
    </source>
</evidence>
<protein>
    <submittedName>
        <fullName evidence="2">Uncharacterized protein</fullName>
    </submittedName>
</protein>
<accession>A0AA36A0K6</accession>
<proteinExistence type="predicted"/>
<dbReference type="AlphaFoldDB" id="A0AA36A0K6"/>
<sequence>MKDPKENPSNGIRPTHQIEKMKNSRNEQEVIGDQYGSCLWWMTYGSLVNMLLMVSMDDIWVIGQHGNCLWCPWMTYGSLVNMYFFKDAIKKSKEIANRHAIGSDGENNSRLGKNFNSRGFLDEECVVADSLKKQEKRMKYINIWR</sequence>
<evidence type="ECO:0000313" key="3">
    <source>
        <dbReference type="Proteomes" id="UP001177003"/>
    </source>
</evidence>
<dbReference type="Proteomes" id="UP001177003">
    <property type="component" value="Chromosome 9"/>
</dbReference>
<feature type="region of interest" description="Disordered" evidence="1">
    <location>
        <begin position="1"/>
        <end position="26"/>
    </location>
</feature>
<reference evidence="2" key="1">
    <citation type="submission" date="2023-04" db="EMBL/GenBank/DDBJ databases">
        <authorList>
            <person name="Vijverberg K."/>
            <person name="Xiong W."/>
            <person name="Schranz E."/>
        </authorList>
    </citation>
    <scope>NUCLEOTIDE SEQUENCE</scope>
</reference>
<dbReference type="EMBL" id="OX465085">
    <property type="protein sequence ID" value="CAI9302369.1"/>
    <property type="molecule type" value="Genomic_DNA"/>
</dbReference>
<name>A0AA36A0K6_LACSI</name>
<feature type="compositionally biased region" description="Basic and acidic residues" evidence="1">
    <location>
        <begin position="16"/>
        <end position="26"/>
    </location>
</feature>
<keyword evidence="3" id="KW-1185">Reference proteome</keyword>
<gene>
    <name evidence="2" type="ORF">LSALG_LOCUS40859</name>
</gene>
<organism evidence="2 3">
    <name type="scientific">Lactuca saligna</name>
    <name type="common">Willowleaf lettuce</name>
    <dbReference type="NCBI Taxonomy" id="75948"/>
    <lineage>
        <taxon>Eukaryota</taxon>
        <taxon>Viridiplantae</taxon>
        <taxon>Streptophyta</taxon>
        <taxon>Embryophyta</taxon>
        <taxon>Tracheophyta</taxon>
        <taxon>Spermatophyta</taxon>
        <taxon>Magnoliopsida</taxon>
        <taxon>eudicotyledons</taxon>
        <taxon>Gunneridae</taxon>
        <taxon>Pentapetalae</taxon>
        <taxon>asterids</taxon>
        <taxon>campanulids</taxon>
        <taxon>Asterales</taxon>
        <taxon>Asteraceae</taxon>
        <taxon>Cichorioideae</taxon>
        <taxon>Cichorieae</taxon>
        <taxon>Lactucinae</taxon>
        <taxon>Lactuca</taxon>
    </lineage>
</organism>